<sequence length="539" mass="60497">MTHDWQPLISAATAALEGLWQRLDQLEARMEQLIQENRALREHLLRTASPPSELSTCDFAAAENGRSSAVAAPPVEEVDDVPIVIDTSKFFRGGAAADSVGRSTGSVCRDGESGGAAGDAARHRPYFKPLPTTDDELPMIEQRCRLKAEACRWAERRRRLLQQAVDFRAEIEPKDRELIGQARQLPDCFLWMCHPSGPNPADPSQWLLVAGCYDVLADAMALIRKILDDAEDSSALFEQAVDLVAEAQSALRVAVTRLEGPPNDHDQARVFGWLKNVAAQRQIFIRRYMRLDDPADPARWSELAGRLADLQTQWEEGRRKLSCRRKLLDRIRYKLSQLRQLAPEDSIHAWHSIARDVDELVRNGMPPSNVELRDLLIEHVAELPELAVMPRGFQLTVREIDRFLASSPTREEEEAADAVDLEQLDDVAAMLAGRAVVLIGGDRRPHAAEALQRAFQLSELIWLDTRAHESTAGFEPYVARPEVAMVLLAIRWSSHSYGEVQEFCRRYDKPLVRLPGGYNPRQVAAQILQQGSQRLVSQV</sequence>
<evidence type="ECO:0000313" key="3">
    <source>
        <dbReference type="EMBL" id="HGT40301.1"/>
    </source>
</evidence>
<evidence type="ECO:0000256" key="2">
    <source>
        <dbReference type="SAM" id="MobiDB-lite"/>
    </source>
</evidence>
<evidence type="ECO:0008006" key="4">
    <source>
        <dbReference type="Google" id="ProtNLM"/>
    </source>
</evidence>
<comment type="caution">
    <text evidence="3">The sequence shown here is derived from an EMBL/GenBank/DDBJ whole genome shotgun (WGS) entry which is preliminary data.</text>
</comment>
<gene>
    <name evidence="3" type="ORF">ENS64_13720</name>
</gene>
<dbReference type="AlphaFoldDB" id="A0A7C4QJE9"/>
<accession>A0A7C4QJE9</accession>
<evidence type="ECO:0000256" key="1">
    <source>
        <dbReference type="SAM" id="Coils"/>
    </source>
</evidence>
<keyword evidence="1" id="KW-0175">Coiled coil</keyword>
<proteinExistence type="predicted"/>
<feature type="region of interest" description="Disordered" evidence="2">
    <location>
        <begin position="102"/>
        <end position="130"/>
    </location>
</feature>
<name>A0A7C4QJE9_9PLAN</name>
<protein>
    <recommendedName>
        <fullName evidence="4">DUF2325 domain-containing protein</fullName>
    </recommendedName>
</protein>
<reference evidence="3" key="1">
    <citation type="journal article" date="2020" name="mSystems">
        <title>Genome- and Community-Level Interaction Insights into Carbon Utilization and Element Cycling Functions of Hydrothermarchaeota in Hydrothermal Sediment.</title>
        <authorList>
            <person name="Zhou Z."/>
            <person name="Liu Y."/>
            <person name="Xu W."/>
            <person name="Pan J."/>
            <person name="Luo Z.H."/>
            <person name="Li M."/>
        </authorList>
    </citation>
    <scope>NUCLEOTIDE SEQUENCE [LARGE SCALE GENOMIC DNA]</scope>
    <source>
        <strain evidence="3">SpSt-508</strain>
    </source>
</reference>
<dbReference type="EMBL" id="DSVQ01000016">
    <property type="protein sequence ID" value="HGT40301.1"/>
    <property type="molecule type" value="Genomic_DNA"/>
</dbReference>
<organism evidence="3">
    <name type="scientific">Schlesneria paludicola</name>
    <dbReference type="NCBI Taxonomy" id="360056"/>
    <lineage>
        <taxon>Bacteria</taxon>
        <taxon>Pseudomonadati</taxon>
        <taxon>Planctomycetota</taxon>
        <taxon>Planctomycetia</taxon>
        <taxon>Planctomycetales</taxon>
        <taxon>Planctomycetaceae</taxon>
        <taxon>Schlesneria</taxon>
    </lineage>
</organism>
<feature type="coiled-coil region" evidence="1">
    <location>
        <begin position="16"/>
        <end position="43"/>
    </location>
</feature>